<keyword evidence="2" id="KW-0472">Membrane</keyword>
<keyword evidence="4" id="KW-1185">Reference proteome</keyword>
<evidence type="ECO:0000256" key="1">
    <source>
        <dbReference type="SAM" id="MobiDB-lite"/>
    </source>
</evidence>
<feature type="transmembrane region" description="Helical" evidence="2">
    <location>
        <begin position="12"/>
        <end position="32"/>
    </location>
</feature>
<organism evidence="3 4">
    <name type="scientific">Paramarasmius palmivorus</name>
    <dbReference type="NCBI Taxonomy" id="297713"/>
    <lineage>
        <taxon>Eukaryota</taxon>
        <taxon>Fungi</taxon>
        <taxon>Dikarya</taxon>
        <taxon>Basidiomycota</taxon>
        <taxon>Agaricomycotina</taxon>
        <taxon>Agaricomycetes</taxon>
        <taxon>Agaricomycetidae</taxon>
        <taxon>Agaricales</taxon>
        <taxon>Marasmiineae</taxon>
        <taxon>Marasmiaceae</taxon>
        <taxon>Paramarasmius</taxon>
    </lineage>
</organism>
<keyword evidence="2" id="KW-1133">Transmembrane helix</keyword>
<dbReference type="Proteomes" id="UP001383192">
    <property type="component" value="Unassembled WGS sequence"/>
</dbReference>
<name>A0AAW0D3W3_9AGAR</name>
<evidence type="ECO:0000256" key="2">
    <source>
        <dbReference type="SAM" id="Phobius"/>
    </source>
</evidence>
<evidence type="ECO:0000313" key="4">
    <source>
        <dbReference type="Proteomes" id="UP001383192"/>
    </source>
</evidence>
<dbReference type="AlphaFoldDB" id="A0AAW0D3W3"/>
<evidence type="ECO:0000313" key="3">
    <source>
        <dbReference type="EMBL" id="KAK7045498.1"/>
    </source>
</evidence>
<accession>A0AAW0D3W3</accession>
<reference evidence="3 4" key="1">
    <citation type="submission" date="2024-01" db="EMBL/GenBank/DDBJ databases">
        <title>A draft genome for a cacao thread blight-causing isolate of Paramarasmius palmivorus.</title>
        <authorList>
            <person name="Baruah I.K."/>
            <person name="Bukari Y."/>
            <person name="Amoako-Attah I."/>
            <person name="Meinhardt L.W."/>
            <person name="Bailey B.A."/>
            <person name="Cohen S.P."/>
        </authorList>
    </citation>
    <scope>NUCLEOTIDE SEQUENCE [LARGE SCALE GENOMIC DNA]</scope>
    <source>
        <strain evidence="3 4">GH-12</strain>
    </source>
</reference>
<keyword evidence="2" id="KW-0812">Transmembrane</keyword>
<gene>
    <name evidence="3" type="ORF">VNI00_007751</name>
</gene>
<comment type="caution">
    <text evidence="3">The sequence shown here is derived from an EMBL/GenBank/DDBJ whole genome shotgun (WGS) entry which is preliminary data.</text>
</comment>
<sequence length="80" mass="8692">MQKTLTNSQTYIPVGLYIPISALYCNTLLANLNIRQHVRKGLGDVITLSAITPGVSVTAHGGTSDRSDQAQVSDIRFFDQ</sequence>
<protein>
    <submittedName>
        <fullName evidence="3">Uncharacterized protein</fullName>
    </submittedName>
</protein>
<proteinExistence type="predicted"/>
<dbReference type="EMBL" id="JAYKXP010000025">
    <property type="protein sequence ID" value="KAK7045498.1"/>
    <property type="molecule type" value="Genomic_DNA"/>
</dbReference>
<feature type="region of interest" description="Disordered" evidence="1">
    <location>
        <begin position="58"/>
        <end position="80"/>
    </location>
</feature>